<proteinExistence type="predicted"/>
<gene>
    <name evidence="2" type="ORF">M422DRAFT_192990</name>
</gene>
<evidence type="ECO:0000313" key="3">
    <source>
        <dbReference type="Proteomes" id="UP000054279"/>
    </source>
</evidence>
<protein>
    <submittedName>
        <fullName evidence="2">Uncharacterized protein</fullName>
    </submittedName>
</protein>
<dbReference type="PANTHER" id="PTHR37450:SF1">
    <property type="entry name" value="CIPC PROTEIN"/>
    <property type="match status" value="1"/>
</dbReference>
<dbReference type="InterPro" id="IPR022234">
    <property type="entry name" value="DUF3759"/>
</dbReference>
<feature type="compositionally biased region" description="Polar residues" evidence="1">
    <location>
        <begin position="9"/>
        <end position="22"/>
    </location>
</feature>
<feature type="region of interest" description="Disordered" evidence="1">
    <location>
        <begin position="1"/>
        <end position="24"/>
    </location>
</feature>
<dbReference type="HOGENOM" id="CLU_143683_2_0_1"/>
<dbReference type="Proteomes" id="UP000054279">
    <property type="component" value="Unassembled WGS sequence"/>
</dbReference>
<keyword evidence="3" id="KW-1185">Reference proteome</keyword>
<evidence type="ECO:0000256" key="1">
    <source>
        <dbReference type="SAM" id="MobiDB-lite"/>
    </source>
</evidence>
<dbReference type="Pfam" id="PF12585">
    <property type="entry name" value="DUF3759"/>
    <property type="match status" value="1"/>
</dbReference>
<reference evidence="2 3" key="1">
    <citation type="submission" date="2014-06" db="EMBL/GenBank/DDBJ databases">
        <title>Evolutionary Origins and Diversification of the Mycorrhizal Mutualists.</title>
        <authorList>
            <consortium name="DOE Joint Genome Institute"/>
            <consortium name="Mycorrhizal Genomics Consortium"/>
            <person name="Kohler A."/>
            <person name="Kuo A."/>
            <person name="Nagy L.G."/>
            <person name="Floudas D."/>
            <person name="Copeland A."/>
            <person name="Barry K.W."/>
            <person name="Cichocki N."/>
            <person name="Veneault-Fourrey C."/>
            <person name="LaButti K."/>
            <person name="Lindquist E.A."/>
            <person name="Lipzen A."/>
            <person name="Lundell T."/>
            <person name="Morin E."/>
            <person name="Murat C."/>
            <person name="Riley R."/>
            <person name="Ohm R."/>
            <person name="Sun H."/>
            <person name="Tunlid A."/>
            <person name="Henrissat B."/>
            <person name="Grigoriev I.V."/>
            <person name="Hibbett D.S."/>
            <person name="Martin F."/>
        </authorList>
    </citation>
    <scope>NUCLEOTIDE SEQUENCE [LARGE SCALE GENOMIC DNA]</scope>
    <source>
        <strain evidence="2 3">SS14</strain>
    </source>
</reference>
<accession>A0A0C9UKP6</accession>
<dbReference type="PANTHER" id="PTHR37450">
    <property type="entry name" value="CIPC PROTEIN"/>
    <property type="match status" value="1"/>
</dbReference>
<sequence length="87" mass="9387">MGWFDSDKSQGTADAYSEQQPHQAAVSHELLAGAAAYEAARAFEKHQEANGKVDSHAKAKELLAAFAGAFIDREAETRGYVRPLVPV</sequence>
<evidence type="ECO:0000313" key="2">
    <source>
        <dbReference type="EMBL" id="KIJ25815.1"/>
    </source>
</evidence>
<organism evidence="2 3">
    <name type="scientific">Sphaerobolus stellatus (strain SS14)</name>
    <dbReference type="NCBI Taxonomy" id="990650"/>
    <lineage>
        <taxon>Eukaryota</taxon>
        <taxon>Fungi</taxon>
        <taxon>Dikarya</taxon>
        <taxon>Basidiomycota</taxon>
        <taxon>Agaricomycotina</taxon>
        <taxon>Agaricomycetes</taxon>
        <taxon>Phallomycetidae</taxon>
        <taxon>Geastrales</taxon>
        <taxon>Sphaerobolaceae</taxon>
        <taxon>Sphaerobolus</taxon>
    </lineage>
</organism>
<dbReference type="AlphaFoldDB" id="A0A0C9UKP6"/>
<name>A0A0C9UKP6_SPHS4</name>
<dbReference type="EMBL" id="KN837397">
    <property type="protein sequence ID" value="KIJ25815.1"/>
    <property type="molecule type" value="Genomic_DNA"/>
</dbReference>
<dbReference type="OrthoDB" id="9895617at2759"/>